<dbReference type="SUPFAM" id="SSF50151">
    <property type="entry name" value="SacY-like RNA-binding domain"/>
    <property type="match status" value="1"/>
</dbReference>
<accession>A0A174VEH0</accession>
<proteinExistence type="predicted"/>
<protein>
    <submittedName>
        <fullName evidence="3">Transcription antiterminator</fullName>
    </submittedName>
</protein>
<dbReference type="GO" id="GO:0003723">
    <property type="term" value="F:RNA binding"/>
    <property type="evidence" value="ECO:0007669"/>
    <property type="project" value="InterPro"/>
</dbReference>
<feature type="domain" description="PRD" evidence="2">
    <location>
        <begin position="170"/>
        <end position="275"/>
    </location>
</feature>
<dbReference type="InterPro" id="IPR011608">
    <property type="entry name" value="PRD"/>
</dbReference>
<dbReference type="SMART" id="SM01061">
    <property type="entry name" value="CAT_RBD"/>
    <property type="match status" value="1"/>
</dbReference>
<reference evidence="3 4" key="1">
    <citation type="submission" date="2015-09" db="EMBL/GenBank/DDBJ databases">
        <authorList>
            <consortium name="Pathogen Informatics"/>
        </authorList>
    </citation>
    <scope>NUCLEOTIDE SEQUENCE [LARGE SCALE GENOMIC DNA]</scope>
    <source>
        <strain evidence="3 4">2789STDY5834956</strain>
    </source>
</reference>
<dbReference type="PANTHER" id="PTHR30185">
    <property type="entry name" value="CRYPTIC BETA-GLUCOSIDE BGL OPERON ANTITERMINATOR"/>
    <property type="match status" value="1"/>
</dbReference>
<gene>
    <name evidence="3" type="primary">bglG2_2</name>
    <name evidence="3" type="ORF">ERS852568_02906</name>
</gene>
<dbReference type="NCBIfam" id="NF046042">
    <property type="entry name" value="LicT"/>
    <property type="match status" value="1"/>
</dbReference>
<dbReference type="PANTHER" id="PTHR30185:SF15">
    <property type="entry name" value="CRYPTIC BETA-GLUCOSIDE BGL OPERON ANTITERMINATOR"/>
    <property type="match status" value="1"/>
</dbReference>
<dbReference type="GO" id="GO:0006355">
    <property type="term" value="P:regulation of DNA-templated transcription"/>
    <property type="evidence" value="ECO:0007669"/>
    <property type="project" value="InterPro"/>
</dbReference>
<dbReference type="Pfam" id="PF00874">
    <property type="entry name" value="PRD"/>
    <property type="match status" value="2"/>
</dbReference>
<dbReference type="InterPro" id="IPR004341">
    <property type="entry name" value="CAT_RNA-bd_dom"/>
</dbReference>
<dbReference type="Gene3D" id="1.10.1790.10">
    <property type="entry name" value="PRD domain"/>
    <property type="match status" value="2"/>
</dbReference>
<sequence>MVINKILNNNVVTVLINDEEAVVMGRGIGFKKKSGDQIEEAQVEKIFKMQNEKSNEKFKELMLQTPPEYLSITKEIVNIAEEELKVEIGEFIYILLTDHLYFAVMREKENIRIDNPMALEIKNLYKKEFKIGMKALDIVEQYTGVRLSDDEATFIALHVLNAALNEEISNTMNITVLTNRILGIIKKYFDIEFDEDSLDYTRLITHLKFFAQRIFKREQNTEDDSELYEIISKRYSEERKCVDKIEKYIEKQFSYTLTKQEIIYLIMHIRKISNN</sequence>
<dbReference type="Proteomes" id="UP000095563">
    <property type="component" value="Unassembled WGS sequence"/>
</dbReference>
<evidence type="ECO:0000313" key="3">
    <source>
        <dbReference type="EMBL" id="CUQ33214.1"/>
    </source>
</evidence>
<feature type="domain" description="PRD" evidence="2">
    <location>
        <begin position="64"/>
        <end position="169"/>
    </location>
</feature>
<dbReference type="SUPFAM" id="SSF63520">
    <property type="entry name" value="PTS-regulatory domain, PRD"/>
    <property type="match status" value="2"/>
</dbReference>
<dbReference type="Pfam" id="PF03123">
    <property type="entry name" value="CAT_RBD"/>
    <property type="match status" value="1"/>
</dbReference>
<evidence type="ECO:0000256" key="1">
    <source>
        <dbReference type="ARBA" id="ARBA00022737"/>
    </source>
</evidence>
<keyword evidence="1" id="KW-0677">Repeat</keyword>
<name>A0A174VEH0_9CLOT</name>
<dbReference type="EMBL" id="CZBO01000012">
    <property type="protein sequence ID" value="CUQ33214.1"/>
    <property type="molecule type" value="Genomic_DNA"/>
</dbReference>
<dbReference type="InterPro" id="IPR036650">
    <property type="entry name" value="CAT_RNA-bd_dom_sf"/>
</dbReference>
<dbReference type="PROSITE" id="PS51372">
    <property type="entry name" value="PRD_2"/>
    <property type="match status" value="2"/>
</dbReference>
<dbReference type="InterPro" id="IPR050661">
    <property type="entry name" value="BglG_antiterminators"/>
</dbReference>
<evidence type="ECO:0000313" key="4">
    <source>
        <dbReference type="Proteomes" id="UP000095563"/>
    </source>
</evidence>
<evidence type="ECO:0000259" key="2">
    <source>
        <dbReference type="PROSITE" id="PS51372"/>
    </source>
</evidence>
<dbReference type="RefSeq" id="WP_055209216.1">
    <property type="nucleotide sequence ID" value="NZ_CZBO01000012.1"/>
</dbReference>
<organism evidence="3 4">
    <name type="scientific">Clostridium baratii</name>
    <dbReference type="NCBI Taxonomy" id="1561"/>
    <lineage>
        <taxon>Bacteria</taxon>
        <taxon>Bacillati</taxon>
        <taxon>Bacillota</taxon>
        <taxon>Clostridia</taxon>
        <taxon>Eubacteriales</taxon>
        <taxon>Clostridiaceae</taxon>
        <taxon>Clostridium</taxon>
    </lineage>
</organism>
<dbReference type="AlphaFoldDB" id="A0A174VEH0"/>
<dbReference type="InterPro" id="IPR036634">
    <property type="entry name" value="PRD_sf"/>
</dbReference>
<dbReference type="Gene3D" id="2.30.24.10">
    <property type="entry name" value="CAT RNA-binding domain"/>
    <property type="match status" value="1"/>
</dbReference>